<proteinExistence type="predicted"/>
<evidence type="ECO:0000256" key="1">
    <source>
        <dbReference type="SAM" id="MobiDB-lite"/>
    </source>
</evidence>
<organism evidence="2">
    <name type="scientific">uncultured virus</name>
    <dbReference type="NCBI Taxonomy" id="340016"/>
    <lineage>
        <taxon>Viruses</taxon>
        <taxon>environmental samples</taxon>
    </lineage>
</organism>
<dbReference type="EMBL" id="KY052814">
    <property type="protein sequence ID" value="ASF00105.1"/>
    <property type="molecule type" value="Genomic_DNA"/>
</dbReference>
<name>A0A218MLE8_9VIRU</name>
<reference evidence="2" key="1">
    <citation type="submission" date="2016-10" db="EMBL/GenBank/DDBJ databases">
        <authorList>
            <person name="Varghese N."/>
        </authorList>
    </citation>
    <scope>NUCLEOTIDE SEQUENCE</scope>
</reference>
<reference evidence="2" key="2">
    <citation type="journal article" date="2017" name="Nat. Commun.">
        <title>Single-virus genomics reveals hidden cosmopolitan and abundant viruses.</title>
        <authorList>
            <person name="Martinez-Hernandez F."/>
            <person name="Fornas O."/>
            <person name="Lluesma Gomez M."/>
            <person name="Bolduc B."/>
            <person name="de la Cruz Pena M.J."/>
            <person name="Martinez J.M."/>
            <person name="Anton J."/>
            <person name="Gasol J.M."/>
            <person name="Rosselli R."/>
            <person name="Rodriguez-Valera F."/>
            <person name="Sullivan M.B."/>
            <person name="Acinas S.G."/>
            <person name="Martinez-Garcia M."/>
        </authorList>
    </citation>
    <scope>NUCLEOTIDE SEQUENCE</scope>
</reference>
<accession>A0A218MLE8</accession>
<sequence>MLYEPTCDICGHHIEDDRCEYCRNTGNNGDWVKTIIEQAKDPRHDQSAFKDKKKNDSRDT</sequence>
<protein>
    <submittedName>
        <fullName evidence="2">Uncharacterized protein</fullName>
    </submittedName>
</protein>
<feature type="region of interest" description="Disordered" evidence="1">
    <location>
        <begin position="38"/>
        <end position="60"/>
    </location>
</feature>
<evidence type="ECO:0000313" key="2">
    <source>
        <dbReference type="EMBL" id="ASF00105.1"/>
    </source>
</evidence>